<comment type="caution">
    <text evidence="9">The sequence shown here is derived from an EMBL/GenBank/DDBJ whole genome shotgun (WGS) entry which is preliminary data.</text>
</comment>
<accession>A0A9W8AAW5</accession>
<dbReference type="SMART" id="SM00220">
    <property type="entry name" value="S_TKc"/>
    <property type="match status" value="1"/>
</dbReference>
<evidence type="ECO:0000256" key="5">
    <source>
        <dbReference type="ARBA" id="ARBA00022777"/>
    </source>
</evidence>
<dbReference type="GO" id="GO:0005737">
    <property type="term" value="C:cytoplasm"/>
    <property type="evidence" value="ECO:0007669"/>
    <property type="project" value="TreeGrafter"/>
</dbReference>
<evidence type="ECO:0000256" key="3">
    <source>
        <dbReference type="ARBA" id="ARBA00022679"/>
    </source>
</evidence>
<dbReference type="InterPro" id="IPR008271">
    <property type="entry name" value="Ser/Thr_kinase_AS"/>
</dbReference>
<keyword evidence="6" id="KW-0067">ATP-binding</keyword>
<dbReference type="OrthoDB" id="6513151at2759"/>
<sequence length="430" mass="46823">MLTSNFSNAFAAGPTESTAVYATATLVSPATAPATETTTSSPTSRNPLKNLFKRANKSSSPSTEAPRSVEVPSVPAYHHPIRHVPTGYIHANYGEPLKHLGSGTGGNVYLHQDPYTQQLYAIKLFTPATTLASAVTPSGAPAPTQAHLLQRLADEAAVGQALRHPNVIATYDYVREADGTFYSVMEYCPVDMFDMVESGLLTPADVDCYFVQLLRGVHYMHARGVAHRDLKLDNVCLADRGQVKIIDFGCTTAFDVYAPVASGVCGSDPYIAPEVFHSDEYDPRKADVWALAVILLSMMSNHFPWEVARSSDPNFRMYLCYKDAIIDHWMAAKPQAAATIKRMLSLNPQERPTTDELLADPWVQSVLVCSDYFKSSSSLGAGRPATAVLLPPSPSHTLVDYDYISDTDSTTSTAASPVEPVHYHHLPQRS</sequence>
<dbReference type="EMBL" id="JANBPT010000365">
    <property type="protein sequence ID" value="KAJ1922923.1"/>
    <property type="molecule type" value="Genomic_DNA"/>
</dbReference>
<evidence type="ECO:0000313" key="10">
    <source>
        <dbReference type="Proteomes" id="UP001150569"/>
    </source>
</evidence>
<dbReference type="GO" id="GO:0005524">
    <property type="term" value="F:ATP binding"/>
    <property type="evidence" value="ECO:0007669"/>
    <property type="project" value="UniProtKB-KW"/>
</dbReference>
<keyword evidence="3" id="KW-0808">Transferase</keyword>
<protein>
    <submittedName>
        <fullName evidence="9">Serine/threonine protein kinase</fullName>
    </submittedName>
</protein>
<keyword evidence="10" id="KW-1185">Reference proteome</keyword>
<dbReference type="InterPro" id="IPR000719">
    <property type="entry name" value="Prot_kinase_dom"/>
</dbReference>
<keyword evidence="2 9" id="KW-0723">Serine/threonine-protein kinase</keyword>
<dbReference type="SUPFAM" id="SSF56112">
    <property type="entry name" value="Protein kinase-like (PK-like)"/>
    <property type="match status" value="1"/>
</dbReference>
<evidence type="ECO:0000256" key="6">
    <source>
        <dbReference type="ARBA" id="ARBA00022840"/>
    </source>
</evidence>
<evidence type="ECO:0000259" key="8">
    <source>
        <dbReference type="PROSITE" id="PS50011"/>
    </source>
</evidence>
<keyword evidence="4" id="KW-0547">Nucleotide-binding</keyword>
<feature type="region of interest" description="Disordered" evidence="7">
    <location>
        <begin position="410"/>
        <end position="430"/>
    </location>
</feature>
<dbReference type="InterPro" id="IPR011009">
    <property type="entry name" value="Kinase-like_dom_sf"/>
</dbReference>
<feature type="compositionally biased region" description="Low complexity" evidence="7">
    <location>
        <begin position="31"/>
        <end position="44"/>
    </location>
</feature>
<dbReference type="AlphaFoldDB" id="A0A9W8AAW5"/>
<dbReference type="PANTHER" id="PTHR24346:SF82">
    <property type="entry name" value="KP78A-RELATED"/>
    <property type="match status" value="1"/>
</dbReference>
<reference evidence="9" key="1">
    <citation type="submission" date="2022-07" db="EMBL/GenBank/DDBJ databases">
        <title>Phylogenomic reconstructions and comparative analyses of Kickxellomycotina fungi.</title>
        <authorList>
            <person name="Reynolds N.K."/>
            <person name="Stajich J.E."/>
            <person name="Barry K."/>
            <person name="Grigoriev I.V."/>
            <person name="Crous P."/>
            <person name="Smith M.E."/>
        </authorList>
    </citation>
    <scope>NUCLEOTIDE SEQUENCE</scope>
    <source>
        <strain evidence="9">RSA 861</strain>
    </source>
</reference>
<dbReference type="PROSITE" id="PS50011">
    <property type="entry name" value="PROTEIN_KINASE_DOM"/>
    <property type="match status" value="1"/>
</dbReference>
<dbReference type="Gene3D" id="1.10.510.10">
    <property type="entry name" value="Transferase(Phosphotransferase) domain 1"/>
    <property type="match status" value="1"/>
</dbReference>
<dbReference type="GO" id="GO:0004674">
    <property type="term" value="F:protein serine/threonine kinase activity"/>
    <property type="evidence" value="ECO:0007669"/>
    <property type="project" value="UniProtKB-KW"/>
</dbReference>
<dbReference type="GO" id="GO:0035556">
    <property type="term" value="P:intracellular signal transduction"/>
    <property type="evidence" value="ECO:0007669"/>
    <property type="project" value="TreeGrafter"/>
</dbReference>
<keyword evidence="5 9" id="KW-0418">Kinase</keyword>
<proteinExistence type="inferred from homology"/>
<evidence type="ECO:0000256" key="1">
    <source>
        <dbReference type="ARBA" id="ARBA00010791"/>
    </source>
</evidence>
<evidence type="ECO:0000256" key="2">
    <source>
        <dbReference type="ARBA" id="ARBA00022527"/>
    </source>
</evidence>
<evidence type="ECO:0000313" key="9">
    <source>
        <dbReference type="EMBL" id="KAJ1922923.1"/>
    </source>
</evidence>
<dbReference type="Pfam" id="PF00069">
    <property type="entry name" value="Pkinase"/>
    <property type="match status" value="1"/>
</dbReference>
<comment type="similarity">
    <text evidence="1">Belongs to the protein kinase superfamily. CAMK Ser/Thr protein kinase family. NIM1 subfamily.</text>
</comment>
<dbReference type="Proteomes" id="UP001150569">
    <property type="component" value="Unassembled WGS sequence"/>
</dbReference>
<dbReference type="PROSITE" id="PS00108">
    <property type="entry name" value="PROTEIN_KINASE_ST"/>
    <property type="match status" value="1"/>
</dbReference>
<dbReference type="PANTHER" id="PTHR24346">
    <property type="entry name" value="MAP/MICROTUBULE AFFINITY-REGULATING KINASE"/>
    <property type="match status" value="1"/>
</dbReference>
<evidence type="ECO:0000256" key="4">
    <source>
        <dbReference type="ARBA" id="ARBA00022741"/>
    </source>
</evidence>
<evidence type="ECO:0000256" key="7">
    <source>
        <dbReference type="SAM" id="MobiDB-lite"/>
    </source>
</evidence>
<name>A0A9W8AAW5_9FUNG</name>
<gene>
    <name evidence="9" type="primary">HRK1_3</name>
    <name evidence="9" type="ORF">IWQ60_006196</name>
</gene>
<feature type="region of interest" description="Disordered" evidence="7">
    <location>
        <begin position="31"/>
        <end position="70"/>
    </location>
</feature>
<feature type="domain" description="Protein kinase" evidence="8">
    <location>
        <begin position="94"/>
        <end position="363"/>
    </location>
</feature>
<organism evidence="9 10">
    <name type="scientific">Tieghemiomyces parasiticus</name>
    <dbReference type="NCBI Taxonomy" id="78921"/>
    <lineage>
        <taxon>Eukaryota</taxon>
        <taxon>Fungi</taxon>
        <taxon>Fungi incertae sedis</taxon>
        <taxon>Zoopagomycota</taxon>
        <taxon>Kickxellomycotina</taxon>
        <taxon>Dimargaritomycetes</taxon>
        <taxon>Dimargaritales</taxon>
        <taxon>Dimargaritaceae</taxon>
        <taxon>Tieghemiomyces</taxon>
    </lineage>
</organism>